<accession>A0AAY5KC54</accession>
<name>A0AAY5KC54_ESOLU</name>
<proteinExistence type="predicted"/>
<dbReference type="Ensembl" id="ENSELUT00000097795.1">
    <property type="protein sequence ID" value="ENSELUP00000083857.1"/>
    <property type="gene ID" value="ENSELUG00000041425.1"/>
</dbReference>
<protein>
    <submittedName>
        <fullName evidence="2">Uncharacterized protein</fullName>
    </submittedName>
</protein>
<evidence type="ECO:0000256" key="1">
    <source>
        <dbReference type="SAM" id="MobiDB-lite"/>
    </source>
</evidence>
<reference evidence="2" key="2">
    <citation type="submission" date="2025-08" db="UniProtKB">
        <authorList>
            <consortium name="Ensembl"/>
        </authorList>
    </citation>
    <scope>IDENTIFICATION</scope>
</reference>
<keyword evidence="3" id="KW-1185">Reference proteome</keyword>
<feature type="compositionally biased region" description="Polar residues" evidence="1">
    <location>
        <begin position="64"/>
        <end position="73"/>
    </location>
</feature>
<dbReference type="Proteomes" id="UP000265140">
    <property type="component" value="Unassembled WGS sequence"/>
</dbReference>
<feature type="compositionally biased region" description="Pro residues" evidence="1">
    <location>
        <begin position="82"/>
        <end position="119"/>
    </location>
</feature>
<feature type="region of interest" description="Disordered" evidence="1">
    <location>
        <begin position="43"/>
        <end position="152"/>
    </location>
</feature>
<sequence>MQTDIYIFFNVTPFEYQNWDGPILCEEKYLVRRELCQWQDRGGQTRGRHSLSHLPATCLPPSTPGVTPLSTPGVTPHSAPGVTPPSTPGVTPPSAPGVTPPSTPGVTPPSTPGVTPPSTPRVTFKRTAVVPWSSSTHQTPPPDLGSLLEQTH</sequence>
<reference evidence="2" key="3">
    <citation type="submission" date="2025-09" db="UniProtKB">
        <authorList>
            <consortium name="Ensembl"/>
        </authorList>
    </citation>
    <scope>IDENTIFICATION</scope>
</reference>
<reference evidence="3" key="1">
    <citation type="submission" date="2020-02" db="EMBL/GenBank/DDBJ databases">
        <title>Esox lucius (northern pike) genome, fEsoLuc1, primary haplotype.</title>
        <authorList>
            <person name="Myers G."/>
            <person name="Karagic N."/>
            <person name="Meyer A."/>
            <person name="Pippel M."/>
            <person name="Reichard M."/>
            <person name="Winkler S."/>
            <person name="Tracey A."/>
            <person name="Sims Y."/>
            <person name="Howe K."/>
            <person name="Rhie A."/>
            <person name="Formenti G."/>
            <person name="Durbin R."/>
            <person name="Fedrigo O."/>
            <person name="Jarvis E.D."/>
        </authorList>
    </citation>
    <scope>NUCLEOTIDE SEQUENCE [LARGE SCALE GENOMIC DNA]</scope>
</reference>
<organism evidence="2 3">
    <name type="scientific">Esox lucius</name>
    <name type="common">Northern pike</name>
    <dbReference type="NCBI Taxonomy" id="8010"/>
    <lineage>
        <taxon>Eukaryota</taxon>
        <taxon>Metazoa</taxon>
        <taxon>Chordata</taxon>
        <taxon>Craniata</taxon>
        <taxon>Vertebrata</taxon>
        <taxon>Euteleostomi</taxon>
        <taxon>Actinopterygii</taxon>
        <taxon>Neopterygii</taxon>
        <taxon>Teleostei</taxon>
        <taxon>Protacanthopterygii</taxon>
        <taxon>Esociformes</taxon>
        <taxon>Esocidae</taxon>
        <taxon>Esox</taxon>
    </lineage>
</organism>
<dbReference type="AlphaFoldDB" id="A0AAY5KC54"/>
<evidence type="ECO:0000313" key="3">
    <source>
        <dbReference type="Proteomes" id="UP000265140"/>
    </source>
</evidence>
<evidence type="ECO:0000313" key="2">
    <source>
        <dbReference type="Ensembl" id="ENSELUP00000083857.1"/>
    </source>
</evidence>